<accession>A0A917UG98</accession>
<name>A0A917UG98_9ACTN</name>
<dbReference type="PROSITE" id="PS50943">
    <property type="entry name" value="HTH_CROC1"/>
    <property type="match status" value="1"/>
</dbReference>
<evidence type="ECO:0000259" key="2">
    <source>
        <dbReference type="PROSITE" id="PS50943"/>
    </source>
</evidence>
<feature type="region of interest" description="Disordered" evidence="1">
    <location>
        <begin position="200"/>
        <end position="240"/>
    </location>
</feature>
<dbReference type="EMBL" id="BMML01000002">
    <property type="protein sequence ID" value="GGM90855.1"/>
    <property type="molecule type" value="Genomic_DNA"/>
</dbReference>
<organism evidence="3 4">
    <name type="scientific">Streptomyces fuscichromogenes</name>
    <dbReference type="NCBI Taxonomy" id="1324013"/>
    <lineage>
        <taxon>Bacteria</taxon>
        <taxon>Bacillati</taxon>
        <taxon>Actinomycetota</taxon>
        <taxon>Actinomycetes</taxon>
        <taxon>Kitasatosporales</taxon>
        <taxon>Streptomycetaceae</taxon>
        <taxon>Streptomyces</taxon>
    </lineage>
</organism>
<dbReference type="Proteomes" id="UP000653411">
    <property type="component" value="Unassembled WGS sequence"/>
</dbReference>
<feature type="compositionally biased region" description="Basic and acidic residues" evidence="1">
    <location>
        <begin position="228"/>
        <end position="240"/>
    </location>
</feature>
<evidence type="ECO:0000256" key="1">
    <source>
        <dbReference type="SAM" id="MobiDB-lite"/>
    </source>
</evidence>
<dbReference type="InterPro" id="IPR001387">
    <property type="entry name" value="Cro/C1-type_HTH"/>
</dbReference>
<dbReference type="AlphaFoldDB" id="A0A917UG98"/>
<proteinExistence type="predicted"/>
<dbReference type="Pfam" id="PF01381">
    <property type="entry name" value="HTH_3"/>
    <property type="match status" value="1"/>
</dbReference>
<feature type="domain" description="HTH cro/C1-type" evidence="2">
    <location>
        <begin position="51"/>
        <end position="84"/>
    </location>
</feature>
<evidence type="ECO:0000313" key="4">
    <source>
        <dbReference type="Proteomes" id="UP000653411"/>
    </source>
</evidence>
<gene>
    <name evidence="3" type="ORF">GCM10011578_008470</name>
</gene>
<reference evidence="3" key="1">
    <citation type="journal article" date="2014" name="Int. J. Syst. Evol. Microbiol.">
        <title>Complete genome sequence of Corynebacterium casei LMG S-19264T (=DSM 44701T), isolated from a smear-ripened cheese.</title>
        <authorList>
            <consortium name="US DOE Joint Genome Institute (JGI-PGF)"/>
            <person name="Walter F."/>
            <person name="Albersmeier A."/>
            <person name="Kalinowski J."/>
            <person name="Ruckert C."/>
        </authorList>
    </citation>
    <scope>NUCLEOTIDE SEQUENCE</scope>
    <source>
        <strain evidence="3">CGMCC 4.7110</strain>
    </source>
</reference>
<dbReference type="RefSeq" id="WP_189261188.1">
    <property type="nucleotide sequence ID" value="NZ_BMML01000002.1"/>
</dbReference>
<feature type="region of interest" description="Disordered" evidence="1">
    <location>
        <begin position="135"/>
        <end position="172"/>
    </location>
</feature>
<dbReference type="SUPFAM" id="SSF47413">
    <property type="entry name" value="lambda repressor-like DNA-binding domains"/>
    <property type="match status" value="1"/>
</dbReference>
<dbReference type="CDD" id="cd00093">
    <property type="entry name" value="HTH_XRE"/>
    <property type="match status" value="1"/>
</dbReference>
<keyword evidence="4" id="KW-1185">Reference proteome</keyword>
<dbReference type="InterPro" id="IPR010982">
    <property type="entry name" value="Lambda_DNA-bd_dom_sf"/>
</dbReference>
<protein>
    <recommendedName>
        <fullName evidence="2">HTH cro/C1-type domain-containing protein</fullName>
    </recommendedName>
</protein>
<evidence type="ECO:0000313" key="3">
    <source>
        <dbReference type="EMBL" id="GGM90855.1"/>
    </source>
</evidence>
<comment type="caution">
    <text evidence="3">The sequence shown here is derived from an EMBL/GenBank/DDBJ whole genome shotgun (WGS) entry which is preliminary data.</text>
</comment>
<reference evidence="3" key="2">
    <citation type="submission" date="2020-09" db="EMBL/GenBank/DDBJ databases">
        <authorList>
            <person name="Sun Q."/>
            <person name="Zhou Y."/>
        </authorList>
    </citation>
    <scope>NUCLEOTIDE SEQUENCE</scope>
    <source>
        <strain evidence="3">CGMCC 4.7110</strain>
    </source>
</reference>
<sequence length="334" mass="36277">MTYGSPGHTWARKAIGSDVPPGKRELALQLQQLCCHLTGESRTKKDIPDPTQAQAAKRLGISETSLSRFLSGKSVPALELLEQIHASSCADASSGSQVDVTFADLRELRQRANADHCDNCVALRAELEKLRTESAGDALTEARPSSATTTHLARHPQGTEVASDELEPQRGRLKQLRDDSEIEIDRLRNENARLRLLASRSARHAGPGSGPATVATNEPSALPVPRQQGDRQRSASDEHAARNIAAKAGALQASGRQGSPLALLYHTVHTLSHVEIATLVCLLRHQQDRELADNLIHIYGRDQSHQNVVRMALELHEHGAVDDAGTLLRIRATL</sequence>
<dbReference type="GO" id="GO:0003677">
    <property type="term" value="F:DNA binding"/>
    <property type="evidence" value="ECO:0007669"/>
    <property type="project" value="InterPro"/>
</dbReference>